<dbReference type="Proteomes" id="UP000789702">
    <property type="component" value="Unassembled WGS sequence"/>
</dbReference>
<comment type="caution">
    <text evidence="1">The sequence shown here is derived from an EMBL/GenBank/DDBJ whole genome shotgun (WGS) entry which is preliminary data.</text>
</comment>
<reference evidence="1" key="1">
    <citation type="submission" date="2021-06" db="EMBL/GenBank/DDBJ databases">
        <authorList>
            <person name="Kallberg Y."/>
            <person name="Tangrot J."/>
            <person name="Rosling A."/>
        </authorList>
    </citation>
    <scope>NUCLEOTIDE SEQUENCE</scope>
    <source>
        <strain evidence="1">IL203A</strain>
    </source>
</reference>
<accession>A0ACA9KU13</accession>
<feature type="non-terminal residue" evidence="1">
    <location>
        <position position="1"/>
    </location>
</feature>
<organism evidence="1 2">
    <name type="scientific">Dentiscutata heterogama</name>
    <dbReference type="NCBI Taxonomy" id="1316150"/>
    <lineage>
        <taxon>Eukaryota</taxon>
        <taxon>Fungi</taxon>
        <taxon>Fungi incertae sedis</taxon>
        <taxon>Mucoromycota</taxon>
        <taxon>Glomeromycotina</taxon>
        <taxon>Glomeromycetes</taxon>
        <taxon>Diversisporales</taxon>
        <taxon>Gigasporaceae</taxon>
        <taxon>Dentiscutata</taxon>
    </lineage>
</organism>
<name>A0ACA9KU13_9GLOM</name>
<proteinExistence type="predicted"/>
<feature type="non-terminal residue" evidence="1">
    <location>
        <position position="104"/>
    </location>
</feature>
<protein>
    <submittedName>
        <fullName evidence="1">10750_t:CDS:1</fullName>
    </submittedName>
</protein>
<dbReference type="EMBL" id="CAJVPU010002012">
    <property type="protein sequence ID" value="CAG8493378.1"/>
    <property type="molecule type" value="Genomic_DNA"/>
</dbReference>
<evidence type="ECO:0000313" key="1">
    <source>
        <dbReference type="EMBL" id="CAG8493378.1"/>
    </source>
</evidence>
<evidence type="ECO:0000313" key="2">
    <source>
        <dbReference type="Proteomes" id="UP000789702"/>
    </source>
</evidence>
<gene>
    <name evidence="1" type="ORF">DHETER_LOCUS2661</name>
</gene>
<sequence>NVSVWFYWQLNRRQNLRADWKTVLKVNWISPEEPSIKPNKHTIDLTTENSHFSKHARVEDVEDDDDLYEQDAECSKKYTNVGNKYDSDVEIVNESNYVVCDNGK</sequence>
<keyword evidence="2" id="KW-1185">Reference proteome</keyword>